<dbReference type="InterPro" id="IPR052338">
    <property type="entry name" value="Transposase_5"/>
</dbReference>
<dbReference type="InterPro" id="IPR002492">
    <property type="entry name" value="Transposase_Tc1-like"/>
</dbReference>
<sequence length="435" mass="50264">MDNGKYYKLEDPRGIEYLLHIMNDVMALDSDVGENTDADDNIPLSKLTPRSGFAEEILTKHVSLSARLFNRADSSKSPGNSPDLNPIENVWAIMSKLIAEEKPKPRFDHNKVELTGLWKFDWERLLTNQEQYTKSNFDIPFGITRNARFDIHNPLNILLCVLTNTFLQFICSRRMDMAVKSKIKTLSDLSWFKKQIAKEEKGSGRKRKASQREDICIKRPWSRNRTIISKEIQKELEEPTNIKISDCLVRYRLKKLGFCSRRPAKNPLLNKKMKEKLLLWAKERKTWGVSEWKKGYFSDQSRFNLVGSDGGVKVWRKQGERFKEECIIPAVKHSPYVMVGGCITFDGTGSIIMLKGTVNAEKYKDPIFQDDSAPCHRAQTIQEYKEYLNINSLPWPGDSLDLNPIKNVWAIMSKRIAEEKPKPKFDHNKVELTGF</sequence>
<evidence type="ECO:0000313" key="2">
    <source>
        <dbReference type="EMBL" id="KAF2883175.1"/>
    </source>
</evidence>
<dbReference type="EMBL" id="VTPC01090547">
    <property type="protein sequence ID" value="KAF2883175.1"/>
    <property type="molecule type" value="Genomic_DNA"/>
</dbReference>
<dbReference type="AlphaFoldDB" id="A0A8K0C8Z3"/>
<dbReference type="OrthoDB" id="6767596at2759"/>
<protein>
    <recommendedName>
        <fullName evidence="1">Transposase Tc1-like domain-containing protein</fullName>
    </recommendedName>
</protein>
<evidence type="ECO:0000259" key="1">
    <source>
        <dbReference type="Pfam" id="PF01498"/>
    </source>
</evidence>
<comment type="caution">
    <text evidence="2">The sequence shown here is derived from an EMBL/GenBank/DDBJ whole genome shotgun (WGS) entry which is preliminary data.</text>
</comment>
<dbReference type="GO" id="GO:0006313">
    <property type="term" value="P:DNA transposition"/>
    <property type="evidence" value="ECO:0007669"/>
    <property type="project" value="InterPro"/>
</dbReference>
<dbReference type="Proteomes" id="UP000801492">
    <property type="component" value="Unassembled WGS sequence"/>
</dbReference>
<organism evidence="2 3">
    <name type="scientific">Ignelater luminosus</name>
    <name type="common">Cucubano</name>
    <name type="synonym">Pyrophorus luminosus</name>
    <dbReference type="NCBI Taxonomy" id="2038154"/>
    <lineage>
        <taxon>Eukaryota</taxon>
        <taxon>Metazoa</taxon>
        <taxon>Ecdysozoa</taxon>
        <taxon>Arthropoda</taxon>
        <taxon>Hexapoda</taxon>
        <taxon>Insecta</taxon>
        <taxon>Pterygota</taxon>
        <taxon>Neoptera</taxon>
        <taxon>Endopterygota</taxon>
        <taxon>Coleoptera</taxon>
        <taxon>Polyphaga</taxon>
        <taxon>Elateriformia</taxon>
        <taxon>Elateroidea</taxon>
        <taxon>Elateridae</taxon>
        <taxon>Agrypninae</taxon>
        <taxon>Pyrophorini</taxon>
        <taxon>Ignelater</taxon>
    </lineage>
</organism>
<keyword evidence="3" id="KW-1185">Reference proteome</keyword>
<dbReference type="GO" id="GO:0003677">
    <property type="term" value="F:DNA binding"/>
    <property type="evidence" value="ECO:0007669"/>
    <property type="project" value="InterPro"/>
</dbReference>
<dbReference type="GO" id="GO:0015074">
    <property type="term" value="P:DNA integration"/>
    <property type="evidence" value="ECO:0007669"/>
    <property type="project" value="InterPro"/>
</dbReference>
<reference evidence="2" key="1">
    <citation type="submission" date="2019-08" db="EMBL/GenBank/DDBJ databases">
        <title>The genome of the North American firefly Photinus pyralis.</title>
        <authorList>
            <consortium name="Photinus pyralis genome working group"/>
            <person name="Fallon T.R."/>
            <person name="Sander Lower S.E."/>
            <person name="Weng J.-K."/>
        </authorList>
    </citation>
    <scope>NUCLEOTIDE SEQUENCE</scope>
    <source>
        <strain evidence="2">TRF0915ILg1</strain>
        <tissue evidence="2">Whole body</tissue>
    </source>
</reference>
<gene>
    <name evidence="2" type="ORF">ILUMI_22992</name>
</gene>
<dbReference type="Gene3D" id="3.30.420.10">
    <property type="entry name" value="Ribonuclease H-like superfamily/Ribonuclease H"/>
    <property type="match status" value="2"/>
</dbReference>
<proteinExistence type="predicted"/>
<dbReference type="PANTHER" id="PTHR23022:SF134">
    <property type="entry name" value="TRANSPOSABLE ELEMENT TC1 TRANSPOSASE"/>
    <property type="match status" value="1"/>
</dbReference>
<feature type="domain" description="Transposase Tc1-like" evidence="1">
    <location>
        <begin position="219"/>
        <end position="284"/>
    </location>
</feature>
<dbReference type="InterPro" id="IPR036397">
    <property type="entry name" value="RNaseH_sf"/>
</dbReference>
<dbReference type="Pfam" id="PF01498">
    <property type="entry name" value="HTH_Tnp_Tc3_2"/>
    <property type="match status" value="1"/>
</dbReference>
<evidence type="ECO:0000313" key="3">
    <source>
        <dbReference type="Proteomes" id="UP000801492"/>
    </source>
</evidence>
<name>A0A8K0C8Z3_IGNLU</name>
<accession>A0A8K0C8Z3</accession>
<dbReference type="PANTHER" id="PTHR23022">
    <property type="entry name" value="TRANSPOSABLE ELEMENT-RELATED"/>
    <property type="match status" value="1"/>
</dbReference>